<sequence>MAGTGSSTPDLQRVYQRWRGVPYRYGGVDASGIDCSAFTQTVYQEVYGMDLPRSTYQQVGLGRQVGKNELQPGDLVFFRTGKGVQHNGVYLGDGKFAHASSSKGVTISRLDNVYWRNRYWQARRLLDEGI</sequence>
<evidence type="ECO:0000313" key="7">
    <source>
        <dbReference type="EMBL" id="GAA3525534.1"/>
    </source>
</evidence>
<dbReference type="InterPro" id="IPR038765">
    <property type="entry name" value="Papain-like_cys_pep_sf"/>
</dbReference>
<protein>
    <recommendedName>
        <fullName evidence="6">NlpC/P60 domain-containing protein</fullName>
    </recommendedName>
</protein>
<reference evidence="8" key="1">
    <citation type="journal article" date="2019" name="Int. J. Syst. Evol. Microbiol.">
        <title>The Global Catalogue of Microorganisms (GCM) 10K type strain sequencing project: providing services to taxonomists for standard genome sequencing and annotation.</title>
        <authorList>
            <consortium name="The Broad Institute Genomics Platform"/>
            <consortium name="The Broad Institute Genome Sequencing Center for Infectious Disease"/>
            <person name="Wu L."/>
            <person name="Ma J."/>
        </authorList>
    </citation>
    <scope>NUCLEOTIDE SEQUENCE [LARGE SCALE GENOMIC DNA]</scope>
    <source>
        <strain evidence="8">JCM 17110</strain>
    </source>
</reference>
<keyword evidence="8" id="KW-1185">Reference proteome</keyword>
<keyword evidence="3" id="KW-0732">Signal</keyword>
<dbReference type="PANTHER" id="PTHR47360">
    <property type="entry name" value="MUREIN DD-ENDOPEPTIDASE MEPS/MUREIN LD-CARBOXYPEPTIDASE"/>
    <property type="match status" value="1"/>
</dbReference>
<evidence type="ECO:0000256" key="2">
    <source>
        <dbReference type="ARBA" id="ARBA00022670"/>
    </source>
</evidence>
<keyword evidence="4" id="KW-0378">Hydrolase</keyword>
<dbReference type="Pfam" id="PF00877">
    <property type="entry name" value="NLPC_P60"/>
    <property type="match status" value="1"/>
</dbReference>
<name>A0ABP6UYT9_9GAMM</name>
<feature type="domain" description="NlpC/P60" evidence="6">
    <location>
        <begin position="5"/>
        <end position="126"/>
    </location>
</feature>
<comment type="caution">
    <text evidence="7">The sequence shown here is derived from an EMBL/GenBank/DDBJ whole genome shotgun (WGS) entry which is preliminary data.</text>
</comment>
<evidence type="ECO:0000256" key="5">
    <source>
        <dbReference type="ARBA" id="ARBA00022807"/>
    </source>
</evidence>
<dbReference type="Proteomes" id="UP001500795">
    <property type="component" value="Unassembled WGS sequence"/>
</dbReference>
<keyword evidence="2" id="KW-0645">Protease</keyword>
<keyword evidence="5" id="KW-0788">Thiol protease</keyword>
<evidence type="ECO:0000256" key="4">
    <source>
        <dbReference type="ARBA" id="ARBA00022801"/>
    </source>
</evidence>
<dbReference type="RefSeq" id="WP_344956395.1">
    <property type="nucleotide sequence ID" value="NZ_BAABCX010000001.1"/>
</dbReference>
<evidence type="ECO:0000259" key="6">
    <source>
        <dbReference type="PROSITE" id="PS51935"/>
    </source>
</evidence>
<dbReference type="PANTHER" id="PTHR47360:SF1">
    <property type="entry name" value="ENDOPEPTIDASE NLPC-RELATED"/>
    <property type="match status" value="1"/>
</dbReference>
<dbReference type="Gene3D" id="3.90.1720.10">
    <property type="entry name" value="endopeptidase domain like (from Nostoc punctiforme)"/>
    <property type="match status" value="1"/>
</dbReference>
<comment type="similarity">
    <text evidence="1">Belongs to the peptidase C40 family.</text>
</comment>
<dbReference type="PROSITE" id="PS51935">
    <property type="entry name" value="NLPC_P60"/>
    <property type="match status" value="1"/>
</dbReference>
<proteinExistence type="inferred from homology"/>
<gene>
    <name evidence="7" type="ORF">GCM10022394_00580</name>
</gene>
<evidence type="ECO:0000256" key="1">
    <source>
        <dbReference type="ARBA" id="ARBA00007074"/>
    </source>
</evidence>
<dbReference type="EMBL" id="BAABCX010000001">
    <property type="protein sequence ID" value="GAA3525534.1"/>
    <property type="molecule type" value="Genomic_DNA"/>
</dbReference>
<dbReference type="SUPFAM" id="SSF54001">
    <property type="entry name" value="Cysteine proteinases"/>
    <property type="match status" value="1"/>
</dbReference>
<evidence type="ECO:0000313" key="8">
    <source>
        <dbReference type="Proteomes" id="UP001500795"/>
    </source>
</evidence>
<accession>A0ABP6UYT9</accession>
<dbReference type="InterPro" id="IPR000064">
    <property type="entry name" value="NLP_P60_dom"/>
</dbReference>
<evidence type="ECO:0000256" key="3">
    <source>
        <dbReference type="ARBA" id="ARBA00022729"/>
    </source>
</evidence>
<organism evidence="7 8">
    <name type="scientific">Zobellella aerophila</name>
    <dbReference type="NCBI Taxonomy" id="870480"/>
    <lineage>
        <taxon>Bacteria</taxon>
        <taxon>Pseudomonadati</taxon>
        <taxon>Pseudomonadota</taxon>
        <taxon>Gammaproteobacteria</taxon>
        <taxon>Aeromonadales</taxon>
        <taxon>Aeromonadaceae</taxon>
        <taxon>Zobellella</taxon>
    </lineage>
</organism>
<dbReference type="InterPro" id="IPR052062">
    <property type="entry name" value="Murein_DD/LD_carboxypeptidase"/>
</dbReference>